<keyword evidence="10" id="KW-1185">Reference proteome</keyword>
<dbReference type="InterPro" id="IPR010964">
    <property type="entry name" value="M20A_pepV-rel"/>
</dbReference>
<dbReference type="InterPro" id="IPR050072">
    <property type="entry name" value="Peptidase_M20A"/>
</dbReference>
<comment type="cofactor">
    <cofactor evidence="1">
        <name>Zn(2+)</name>
        <dbReference type="ChEBI" id="CHEBI:29105"/>
    </cofactor>
</comment>
<keyword evidence="7" id="KW-0224">Dipeptidase</keyword>
<dbReference type="GO" id="GO:0006526">
    <property type="term" value="P:L-arginine biosynthetic process"/>
    <property type="evidence" value="ECO:0007669"/>
    <property type="project" value="TreeGrafter"/>
</dbReference>
<sequence>MDQELMERIDTFLEANRGALVEDLFALARIPSVRAGALDGKPFGEECARVLDCAIAMCEREGLKTKNDQYYCGSAKYGESEHEIGFVAHLDIVPAGDRDGWDTEPFEPVLKNGTAYGRGVRDNKSGMVSGLYAIKCIKDLGIPLKHSLRLIMGCAEETSMEDIPYFLAHNKAPDFCLVPDTLFPVCHGEKGIYGGDFLMDAGEDFIEFKGGFATNVVPDKAHAIVKGSFDLAALQAKAPKNIQLSAHQDGLLVKASGTTAHAALPEQSVNAIRVLADYIATNGLVSGKSLEAVRFISEMLSDNYGEHFGVAFEDEPSGKLTCIGGMVDLEGGKIKLNINIRYSVTHRGELITEGLQRCAKEHGVEYVFDSDSKPNYIPKDHPAVVQLTKVYAEVTGTELPPYVMGGGTYARHLPNAVAFGPDDPEEKLPLGQGNCHEPNECQSIDGLLKAVKIYICALLELDKTL</sequence>
<dbReference type="Proteomes" id="UP000294682">
    <property type="component" value="Unassembled WGS sequence"/>
</dbReference>
<dbReference type="GO" id="GO:0006508">
    <property type="term" value="P:proteolysis"/>
    <property type="evidence" value="ECO:0007669"/>
    <property type="project" value="UniProtKB-KW"/>
</dbReference>
<keyword evidence="6" id="KW-0862">Zinc</keyword>
<evidence type="ECO:0000256" key="1">
    <source>
        <dbReference type="ARBA" id="ARBA00001947"/>
    </source>
</evidence>
<evidence type="ECO:0000256" key="2">
    <source>
        <dbReference type="ARBA" id="ARBA00006247"/>
    </source>
</evidence>
<name>A0A9X8Y9N0_9FIRM</name>
<evidence type="ECO:0000313" key="9">
    <source>
        <dbReference type="EMBL" id="TCL45369.1"/>
    </source>
</evidence>
<comment type="similarity">
    <text evidence="2">Belongs to the peptidase M20A family.</text>
</comment>
<dbReference type="GO" id="GO:0008237">
    <property type="term" value="F:metallopeptidase activity"/>
    <property type="evidence" value="ECO:0007669"/>
    <property type="project" value="UniProtKB-KW"/>
</dbReference>
<reference evidence="9 10" key="1">
    <citation type="submission" date="2019-03" db="EMBL/GenBank/DDBJ databases">
        <title>Genomic Encyclopedia of Type Strains, Phase IV (KMG-IV): sequencing the most valuable type-strain genomes for metagenomic binning, comparative biology and taxonomic classification.</title>
        <authorList>
            <person name="Goeker M."/>
        </authorList>
    </citation>
    <scope>NUCLEOTIDE SEQUENCE [LARGE SCALE GENOMIC DNA]</scope>
    <source>
        <strain evidence="9 10">DSM 100433</strain>
    </source>
</reference>
<keyword evidence="3" id="KW-0645">Protease</keyword>
<proteinExistence type="inferred from homology"/>
<dbReference type="Pfam" id="PF01546">
    <property type="entry name" value="Peptidase_M20"/>
    <property type="match status" value="1"/>
</dbReference>
<dbReference type="PANTHER" id="PTHR43808">
    <property type="entry name" value="ACETYLORNITHINE DEACETYLASE"/>
    <property type="match status" value="1"/>
</dbReference>
<dbReference type="SUPFAM" id="SSF55031">
    <property type="entry name" value="Bacterial exopeptidase dimerisation domain"/>
    <property type="match status" value="1"/>
</dbReference>
<evidence type="ECO:0000256" key="7">
    <source>
        <dbReference type="ARBA" id="ARBA00022997"/>
    </source>
</evidence>
<dbReference type="GO" id="GO:0016805">
    <property type="term" value="F:dipeptidase activity"/>
    <property type="evidence" value="ECO:0007669"/>
    <property type="project" value="UniProtKB-KW"/>
</dbReference>
<dbReference type="Gene3D" id="3.30.70.360">
    <property type="match status" value="2"/>
</dbReference>
<evidence type="ECO:0000256" key="4">
    <source>
        <dbReference type="ARBA" id="ARBA00022723"/>
    </source>
</evidence>
<dbReference type="GO" id="GO:0008270">
    <property type="term" value="F:zinc ion binding"/>
    <property type="evidence" value="ECO:0007669"/>
    <property type="project" value="InterPro"/>
</dbReference>
<dbReference type="InterPro" id="IPR036264">
    <property type="entry name" value="Bact_exopeptidase_dim_dom"/>
</dbReference>
<keyword evidence="5" id="KW-0378">Hydrolase</keyword>
<dbReference type="PANTHER" id="PTHR43808:SF31">
    <property type="entry name" value="N-ACETYL-L-CITRULLINE DEACETYLASE"/>
    <property type="match status" value="1"/>
</dbReference>
<dbReference type="GO" id="GO:0008777">
    <property type="term" value="F:acetylornithine deacetylase activity"/>
    <property type="evidence" value="ECO:0007669"/>
    <property type="project" value="TreeGrafter"/>
</dbReference>
<dbReference type="NCBIfam" id="TIGR01887">
    <property type="entry name" value="dipeptidaselike"/>
    <property type="match status" value="1"/>
</dbReference>
<dbReference type="RefSeq" id="WP_132083709.1">
    <property type="nucleotide sequence ID" value="NZ_SLUK01000001.1"/>
</dbReference>
<keyword evidence="8" id="KW-0482">Metalloprotease</keyword>
<evidence type="ECO:0000313" key="10">
    <source>
        <dbReference type="Proteomes" id="UP000294682"/>
    </source>
</evidence>
<comment type="caution">
    <text evidence="9">The sequence shown here is derived from an EMBL/GenBank/DDBJ whole genome shotgun (WGS) entry which is preliminary data.</text>
</comment>
<evidence type="ECO:0000256" key="5">
    <source>
        <dbReference type="ARBA" id="ARBA00022801"/>
    </source>
</evidence>
<dbReference type="AlphaFoldDB" id="A0A9X8Y9N0"/>
<organism evidence="9 10">
    <name type="scientific">Harryflintia acetispora</name>
    <dbReference type="NCBI Taxonomy" id="1849041"/>
    <lineage>
        <taxon>Bacteria</taxon>
        <taxon>Bacillati</taxon>
        <taxon>Bacillota</taxon>
        <taxon>Clostridia</taxon>
        <taxon>Eubacteriales</taxon>
        <taxon>Oscillospiraceae</taxon>
        <taxon>Harryflintia</taxon>
    </lineage>
</organism>
<dbReference type="EMBL" id="SLUK01000001">
    <property type="protein sequence ID" value="TCL45369.1"/>
    <property type="molecule type" value="Genomic_DNA"/>
</dbReference>
<gene>
    <name evidence="9" type="ORF">EDD78_101352</name>
</gene>
<protein>
    <submittedName>
        <fullName evidence="9">Succinyl-diaminopimelate desuccinylase</fullName>
    </submittedName>
</protein>
<accession>A0A9X8Y9N0</accession>
<dbReference type="InterPro" id="IPR002933">
    <property type="entry name" value="Peptidase_M20"/>
</dbReference>
<keyword evidence="4" id="KW-0479">Metal-binding</keyword>
<evidence type="ECO:0000256" key="8">
    <source>
        <dbReference type="ARBA" id="ARBA00023049"/>
    </source>
</evidence>
<dbReference type="SUPFAM" id="SSF53187">
    <property type="entry name" value="Zn-dependent exopeptidases"/>
    <property type="match status" value="1"/>
</dbReference>
<dbReference type="Gene3D" id="3.40.630.10">
    <property type="entry name" value="Zn peptidases"/>
    <property type="match status" value="1"/>
</dbReference>
<evidence type="ECO:0000256" key="3">
    <source>
        <dbReference type="ARBA" id="ARBA00022670"/>
    </source>
</evidence>
<evidence type="ECO:0000256" key="6">
    <source>
        <dbReference type="ARBA" id="ARBA00022833"/>
    </source>
</evidence>